<dbReference type="EMBL" id="JACEFI010000003">
    <property type="protein sequence ID" value="KAH0599467.1"/>
    <property type="molecule type" value="Genomic_DNA"/>
</dbReference>
<dbReference type="AlphaFoldDB" id="A0A9P8MFU5"/>
<evidence type="ECO:0000313" key="2">
    <source>
        <dbReference type="EMBL" id="KAH0599467.1"/>
    </source>
</evidence>
<evidence type="ECO:0000313" key="3">
    <source>
        <dbReference type="Proteomes" id="UP000764110"/>
    </source>
</evidence>
<protein>
    <submittedName>
        <fullName evidence="2">Uncharacterized protein</fullName>
    </submittedName>
</protein>
<reference evidence="2 3" key="1">
    <citation type="submission" date="2020-07" db="EMBL/GenBank/DDBJ databases">
        <title>Metarhizium humberi genome.</title>
        <authorList>
            <person name="Lysoe E."/>
        </authorList>
    </citation>
    <scope>NUCLEOTIDE SEQUENCE [LARGE SCALE GENOMIC DNA]</scope>
    <source>
        <strain evidence="2 3">ESALQ1638</strain>
    </source>
</reference>
<comment type="caution">
    <text evidence="2">The sequence shown here is derived from an EMBL/GenBank/DDBJ whole genome shotgun (WGS) entry which is preliminary data.</text>
</comment>
<evidence type="ECO:0000256" key="1">
    <source>
        <dbReference type="SAM" id="SignalP"/>
    </source>
</evidence>
<organism evidence="2 3">
    <name type="scientific">Metarhizium humberi</name>
    <dbReference type="NCBI Taxonomy" id="2596975"/>
    <lineage>
        <taxon>Eukaryota</taxon>
        <taxon>Fungi</taxon>
        <taxon>Dikarya</taxon>
        <taxon>Ascomycota</taxon>
        <taxon>Pezizomycotina</taxon>
        <taxon>Sordariomycetes</taxon>
        <taxon>Hypocreomycetidae</taxon>
        <taxon>Hypocreales</taxon>
        <taxon>Clavicipitaceae</taxon>
        <taxon>Metarhizium</taxon>
    </lineage>
</organism>
<sequence>MKYIQLALATFAGLALAAPQNALVKPTLEEISGDKEMAVNDIPRLCEKNGGCAKCFYDKYPNKNADIGSHRLEMAMLSTT</sequence>
<feature type="signal peptide" evidence="1">
    <location>
        <begin position="1"/>
        <end position="17"/>
    </location>
</feature>
<keyword evidence="3" id="KW-1185">Reference proteome</keyword>
<accession>A0A9P8MFU5</accession>
<name>A0A9P8MFU5_9HYPO</name>
<gene>
    <name evidence="2" type="ORF">MHUMG1_02255</name>
</gene>
<feature type="chain" id="PRO_5040517104" evidence="1">
    <location>
        <begin position="18"/>
        <end position="80"/>
    </location>
</feature>
<proteinExistence type="predicted"/>
<dbReference type="Proteomes" id="UP000764110">
    <property type="component" value="Unassembled WGS sequence"/>
</dbReference>
<keyword evidence="1" id="KW-0732">Signal</keyword>